<gene>
    <name evidence="3" type="ORF">C4532_15205</name>
</gene>
<protein>
    <submittedName>
        <fullName evidence="3">Amidase</fullName>
    </submittedName>
</protein>
<dbReference type="PANTHER" id="PTHR11895">
    <property type="entry name" value="TRANSAMIDASE"/>
    <property type="match status" value="1"/>
</dbReference>
<dbReference type="PROSITE" id="PS00571">
    <property type="entry name" value="AMIDASES"/>
    <property type="match status" value="1"/>
</dbReference>
<dbReference type="Proteomes" id="UP000285961">
    <property type="component" value="Unassembled WGS sequence"/>
</dbReference>
<dbReference type="GO" id="GO:0003824">
    <property type="term" value="F:catalytic activity"/>
    <property type="evidence" value="ECO:0007669"/>
    <property type="project" value="InterPro"/>
</dbReference>
<evidence type="ECO:0000256" key="1">
    <source>
        <dbReference type="ARBA" id="ARBA00009199"/>
    </source>
</evidence>
<dbReference type="AlphaFoldDB" id="A0A419ET33"/>
<name>A0A419ET33_9BACT</name>
<evidence type="ECO:0000313" key="4">
    <source>
        <dbReference type="Proteomes" id="UP000285961"/>
    </source>
</evidence>
<evidence type="ECO:0000259" key="2">
    <source>
        <dbReference type="Pfam" id="PF01425"/>
    </source>
</evidence>
<dbReference type="SUPFAM" id="SSF75304">
    <property type="entry name" value="Amidase signature (AS) enzymes"/>
    <property type="match status" value="1"/>
</dbReference>
<dbReference type="InterPro" id="IPR023631">
    <property type="entry name" value="Amidase_dom"/>
</dbReference>
<accession>A0A419ET33</accession>
<dbReference type="Pfam" id="PF01425">
    <property type="entry name" value="Amidase"/>
    <property type="match status" value="1"/>
</dbReference>
<dbReference type="InterPro" id="IPR000120">
    <property type="entry name" value="Amidase"/>
</dbReference>
<dbReference type="InterPro" id="IPR020556">
    <property type="entry name" value="Amidase_CS"/>
</dbReference>
<proteinExistence type="inferred from homology"/>
<feature type="domain" description="Amidase" evidence="2">
    <location>
        <begin position="28"/>
        <end position="455"/>
    </location>
</feature>
<organism evidence="3 4">
    <name type="scientific">Candidatus Abyssobacteria bacterium SURF_17</name>
    <dbReference type="NCBI Taxonomy" id="2093361"/>
    <lineage>
        <taxon>Bacteria</taxon>
        <taxon>Pseudomonadati</taxon>
        <taxon>Candidatus Hydrogenedentota</taxon>
        <taxon>Candidatus Abyssobacteria</taxon>
    </lineage>
</organism>
<dbReference type="PANTHER" id="PTHR11895:SF7">
    <property type="entry name" value="GLUTAMYL-TRNA(GLN) AMIDOTRANSFERASE SUBUNIT A, MITOCHONDRIAL"/>
    <property type="match status" value="1"/>
</dbReference>
<reference evidence="3 4" key="1">
    <citation type="journal article" date="2017" name="ISME J.">
        <title>Energy and carbon metabolisms in a deep terrestrial subsurface fluid microbial community.</title>
        <authorList>
            <person name="Momper L."/>
            <person name="Jungbluth S.P."/>
            <person name="Lee M.D."/>
            <person name="Amend J.P."/>
        </authorList>
    </citation>
    <scope>NUCLEOTIDE SEQUENCE [LARGE SCALE GENOMIC DNA]</scope>
    <source>
        <strain evidence="3">SURF_17</strain>
    </source>
</reference>
<comment type="caution">
    <text evidence="3">The sequence shown here is derived from an EMBL/GenBank/DDBJ whole genome shotgun (WGS) entry which is preliminary data.</text>
</comment>
<dbReference type="Gene3D" id="3.90.1300.10">
    <property type="entry name" value="Amidase signature (AS) domain"/>
    <property type="match status" value="1"/>
</dbReference>
<dbReference type="EMBL" id="QZKI01000110">
    <property type="protein sequence ID" value="RJP66964.1"/>
    <property type="molecule type" value="Genomic_DNA"/>
</dbReference>
<evidence type="ECO:0000313" key="3">
    <source>
        <dbReference type="EMBL" id="RJP66964.1"/>
    </source>
</evidence>
<dbReference type="InterPro" id="IPR036928">
    <property type="entry name" value="AS_sf"/>
</dbReference>
<comment type="similarity">
    <text evidence="1">Belongs to the amidase family.</text>
</comment>
<sequence length="477" mass="50754">MPNADDLAHLDATAQAELVRTKQVKPLELVEAAIERIERLNPRLNAVVTPLYDEARKIAAAKLPNGPFKGVPFLLKDLGAANAGVRQTLGSVFARDYVPDHDSELVVRHKRAGLVILGKTNTPEFGILPTTEPRLFGPARNPWDTNRTTGGSSGGSAAAVASGMVPIAHANDGGGSIRIPASCCGLFGLKPTRARNPLGPDLGDMISGLAVEHAVTRSVRDSAALLDATCGPDIGDPYWAPPPKRRFLKEVGADPGTLRIAFTATAQTGVSVHPDCVAAVQDAAKLCADLGHEVTEAAPEANGELALQCFTAVFAGGCAWTFDGLAYLTGKTPTADEVEPLTWAIYQMGRGQSASEYLLAITMLQRMSRDIARFFTEYDIVITPTLAEPPVPLGTFDSPPDNPLQGLLRAGEFVPFTPVCNFTGQPAMSVPLFWNAEGLPIGVHFIGRFGDEATLFRLAAQLEQARPWANRRPPVSA</sequence>